<keyword evidence="4" id="KW-1185">Reference proteome</keyword>
<dbReference type="EMBL" id="KV425988">
    <property type="protein sequence ID" value="KZV93549.1"/>
    <property type="molecule type" value="Genomic_DNA"/>
</dbReference>
<dbReference type="OrthoDB" id="5392263at2759"/>
<evidence type="ECO:0008006" key="5">
    <source>
        <dbReference type="Google" id="ProtNLM"/>
    </source>
</evidence>
<proteinExistence type="predicted"/>
<keyword evidence="1" id="KW-1133">Transmembrane helix</keyword>
<protein>
    <recommendedName>
        <fullName evidence="5">Integral membrane protein</fullName>
    </recommendedName>
</protein>
<feature type="transmembrane region" description="Helical" evidence="1">
    <location>
        <begin position="237"/>
        <end position="257"/>
    </location>
</feature>
<feature type="transmembrane region" description="Helical" evidence="1">
    <location>
        <begin position="485"/>
        <end position="506"/>
    </location>
</feature>
<feature type="transmembrane region" description="Helical" evidence="1">
    <location>
        <begin position="110"/>
        <end position="132"/>
    </location>
</feature>
<organism evidence="3 4">
    <name type="scientific">Exidia glandulosa HHB12029</name>
    <dbReference type="NCBI Taxonomy" id="1314781"/>
    <lineage>
        <taxon>Eukaryota</taxon>
        <taxon>Fungi</taxon>
        <taxon>Dikarya</taxon>
        <taxon>Basidiomycota</taxon>
        <taxon>Agaricomycotina</taxon>
        <taxon>Agaricomycetes</taxon>
        <taxon>Auriculariales</taxon>
        <taxon>Exidiaceae</taxon>
        <taxon>Exidia</taxon>
    </lineage>
</organism>
<feature type="signal peptide" evidence="2">
    <location>
        <begin position="1"/>
        <end position="22"/>
    </location>
</feature>
<reference evidence="3 4" key="1">
    <citation type="journal article" date="2016" name="Mol. Biol. Evol.">
        <title>Comparative Genomics of Early-Diverging Mushroom-Forming Fungi Provides Insights into the Origins of Lignocellulose Decay Capabilities.</title>
        <authorList>
            <person name="Nagy L.G."/>
            <person name="Riley R."/>
            <person name="Tritt A."/>
            <person name="Adam C."/>
            <person name="Daum C."/>
            <person name="Floudas D."/>
            <person name="Sun H."/>
            <person name="Yadav J.S."/>
            <person name="Pangilinan J."/>
            <person name="Larsson K.H."/>
            <person name="Matsuura K."/>
            <person name="Barry K."/>
            <person name="Labutti K."/>
            <person name="Kuo R."/>
            <person name="Ohm R.A."/>
            <person name="Bhattacharya S.S."/>
            <person name="Shirouzu T."/>
            <person name="Yoshinaga Y."/>
            <person name="Martin F.M."/>
            <person name="Grigoriev I.V."/>
            <person name="Hibbett D.S."/>
        </authorList>
    </citation>
    <scope>NUCLEOTIDE SEQUENCE [LARGE SCALE GENOMIC DNA]</scope>
    <source>
        <strain evidence="3 4">HHB12029</strain>
    </source>
</reference>
<sequence length="568" mass="62470">MAGFRAGFVILISLFLAGHVWASANFSQCISQARDGMFGTTGLVDLYGQPTTNASAARGLTLATCEAHCGTDRTPFDWYLFSQEFSSWLLPWLALASQLPFGATTNAENILAFLMAIGSPALAVYSLSLTLLQRRWIHHRFADMVSVFPNASRISRVLVAQEQMSLRLAETGEGGDALLESLIVLPENEKWWETLAERIDGQVMWNIPAAVSIFWTVLALVFTLVDSIIGSDVDVSFHGHAVGAVWLWLIPVVGGWMRAGFESNPARIAREVDDLNETAAFVARHGDSDVPALARDHTLYRALTVNVRGTGQDEDCPAPIFEYARIFKTSAQVERIALMCDAVCEHLRRREPVAFARREWSITSPKDNLRGTASEVVRYCATSRGSHWAQGVWERIGYAAFTAIFMQWITTGAAVYITYQTPTTGLGCRSGAFLIYGIIATISWFLLLLATALSHASESPGSGHPSQNQVYYNTICTTLRITGKVLAALNAIWIVTLCMFQFTGIWNTCFCMSGVWSRGKGAYVMLGLTWAEHVQLGTRNVWIGGMALTGLGAGLYSVFIKFVLRPED</sequence>
<dbReference type="InParanoid" id="A0A166AMX5"/>
<dbReference type="Proteomes" id="UP000077266">
    <property type="component" value="Unassembled WGS sequence"/>
</dbReference>
<feature type="chain" id="PRO_5007870743" description="Integral membrane protein" evidence="2">
    <location>
        <begin position="23"/>
        <end position="568"/>
    </location>
</feature>
<accession>A0A166AMX5</accession>
<feature type="transmembrane region" description="Helical" evidence="1">
    <location>
        <begin position="431"/>
        <end position="453"/>
    </location>
</feature>
<feature type="transmembrane region" description="Helical" evidence="1">
    <location>
        <begin position="396"/>
        <end position="419"/>
    </location>
</feature>
<evidence type="ECO:0000256" key="1">
    <source>
        <dbReference type="SAM" id="Phobius"/>
    </source>
</evidence>
<dbReference type="AlphaFoldDB" id="A0A166AMX5"/>
<dbReference type="STRING" id="1314781.A0A166AMX5"/>
<evidence type="ECO:0000313" key="4">
    <source>
        <dbReference type="Proteomes" id="UP000077266"/>
    </source>
</evidence>
<evidence type="ECO:0000313" key="3">
    <source>
        <dbReference type="EMBL" id="KZV93549.1"/>
    </source>
</evidence>
<gene>
    <name evidence="3" type="ORF">EXIGLDRAFT_787757</name>
</gene>
<keyword evidence="2" id="KW-0732">Signal</keyword>
<name>A0A166AMX5_EXIGL</name>
<keyword evidence="1" id="KW-0812">Transmembrane</keyword>
<keyword evidence="1" id="KW-0472">Membrane</keyword>
<feature type="transmembrane region" description="Helical" evidence="1">
    <location>
        <begin position="203"/>
        <end position="225"/>
    </location>
</feature>
<feature type="transmembrane region" description="Helical" evidence="1">
    <location>
        <begin position="541"/>
        <end position="564"/>
    </location>
</feature>
<evidence type="ECO:0000256" key="2">
    <source>
        <dbReference type="SAM" id="SignalP"/>
    </source>
</evidence>